<gene>
    <name evidence="3" type="ORF">C5O00_05325</name>
</gene>
<dbReference type="RefSeq" id="WP_105215589.1">
    <property type="nucleotide sequence ID" value="NZ_CP027062.1"/>
</dbReference>
<feature type="coiled-coil region" evidence="1">
    <location>
        <begin position="238"/>
        <end position="272"/>
    </location>
</feature>
<dbReference type="AlphaFoldDB" id="A0A2S0HVC4"/>
<keyword evidence="2" id="KW-1133">Transmembrane helix</keyword>
<evidence type="ECO:0000313" key="3">
    <source>
        <dbReference type="EMBL" id="AVI50619.1"/>
    </source>
</evidence>
<accession>A0A2S0HVC4</accession>
<dbReference type="OrthoDB" id="1452530at2"/>
<keyword evidence="2" id="KW-0472">Membrane</keyword>
<proteinExistence type="predicted"/>
<keyword evidence="1" id="KW-0175">Coiled coil</keyword>
<dbReference type="Proteomes" id="UP000238442">
    <property type="component" value="Chromosome"/>
</dbReference>
<dbReference type="KEGG" id="aue:C5O00_05325"/>
<feature type="transmembrane region" description="Helical" evidence="2">
    <location>
        <begin position="294"/>
        <end position="313"/>
    </location>
</feature>
<evidence type="ECO:0000256" key="1">
    <source>
        <dbReference type="SAM" id="Coils"/>
    </source>
</evidence>
<organism evidence="3 4">
    <name type="scientific">Pukyongia salina</name>
    <dbReference type="NCBI Taxonomy" id="2094025"/>
    <lineage>
        <taxon>Bacteria</taxon>
        <taxon>Pseudomonadati</taxon>
        <taxon>Bacteroidota</taxon>
        <taxon>Flavobacteriia</taxon>
        <taxon>Flavobacteriales</taxon>
        <taxon>Flavobacteriaceae</taxon>
        <taxon>Pukyongia</taxon>
    </lineage>
</organism>
<dbReference type="EMBL" id="CP027062">
    <property type="protein sequence ID" value="AVI50619.1"/>
    <property type="molecule type" value="Genomic_DNA"/>
</dbReference>
<protein>
    <submittedName>
        <fullName evidence="3">Uncharacterized protein</fullName>
    </submittedName>
</protein>
<sequence>MAQNNQEEVDLFVVLKRLNKVYQGFLASVYKGIRFVIKNWIVLTILIVGGYFIGGWWQRSLTPTKEAVMIVQNNFDSSNYVYNAIDLLNIKYKQGHKSFVKQYGFDTENPDISDIVVEPIVNIVELLEKQETNDRNLESYLSRVTFEEDPLLSEIYFPEYTFHKITISTEKSDPAIIEKVLNYLNNNEIYNKTKDVVVSETQLRIQRNDVSIANIDAIFDEYSGKNADGSKASEMNFLIQENNNLHQLLDKKKELIEENEYLKKELIKYDNVVSLLNNPNFYNSSDFFSKKRTLLPIALVLLYIGFFVIRNIYLKGKKYSEEISQA</sequence>
<evidence type="ECO:0000256" key="2">
    <source>
        <dbReference type="SAM" id="Phobius"/>
    </source>
</evidence>
<name>A0A2S0HVC4_9FLAO</name>
<keyword evidence="2" id="KW-0812">Transmembrane</keyword>
<reference evidence="3 4" key="1">
    <citation type="submission" date="2018-02" db="EMBL/GenBank/DDBJ databases">
        <title>Genomic analysis of the strain RR4-38 isolated from a seawater recirculating aquaculture system.</title>
        <authorList>
            <person name="Kim Y.-S."/>
            <person name="Jang Y.H."/>
            <person name="Kim K.-H."/>
        </authorList>
    </citation>
    <scope>NUCLEOTIDE SEQUENCE [LARGE SCALE GENOMIC DNA]</scope>
    <source>
        <strain evidence="3 4">RR4-38</strain>
    </source>
</reference>
<evidence type="ECO:0000313" key="4">
    <source>
        <dbReference type="Proteomes" id="UP000238442"/>
    </source>
</evidence>
<feature type="transmembrane region" description="Helical" evidence="2">
    <location>
        <begin position="40"/>
        <end position="57"/>
    </location>
</feature>
<keyword evidence="4" id="KW-1185">Reference proteome</keyword>